<dbReference type="NCBIfam" id="TIGR02937">
    <property type="entry name" value="sigma70-ECF"/>
    <property type="match status" value="1"/>
</dbReference>
<evidence type="ECO:0000313" key="7">
    <source>
        <dbReference type="EMBL" id="MCK9796968.1"/>
    </source>
</evidence>
<feature type="domain" description="RNA polymerase sigma factor 70 region 4 type 2" evidence="6">
    <location>
        <begin position="116"/>
        <end position="168"/>
    </location>
</feature>
<dbReference type="EMBL" id="JALQCW010000007">
    <property type="protein sequence ID" value="MCK9796968.1"/>
    <property type="molecule type" value="Genomic_DNA"/>
</dbReference>
<evidence type="ECO:0000259" key="6">
    <source>
        <dbReference type="Pfam" id="PF08281"/>
    </source>
</evidence>
<dbReference type="Gene3D" id="1.10.10.10">
    <property type="entry name" value="Winged helix-like DNA-binding domain superfamily/Winged helix DNA-binding domain"/>
    <property type="match status" value="1"/>
</dbReference>
<dbReference type="SUPFAM" id="SSF88946">
    <property type="entry name" value="Sigma2 domain of RNA polymerase sigma factors"/>
    <property type="match status" value="1"/>
</dbReference>
<dbReference type="PANTHER" id="PTHR43133">
    <property type="entry name" value="RNA POLYMERASE ECF-TYPE SIGMA FACTO"/>
    <property type="match status" value="1"/>
</dbReference>
<name>A0A9X1YRM8_9PSED</name>
<dbReference type="Pfam" id="PF08281">
    <property type="entry name" value="Sigma70_r4_2"/>
    <property type="match status" value="1"/>
</dbReference>
<reference evidence="7 8" key="1">
    <citation type="journal article" date="2022" name="Int. J. Syst. Evol. Microbiol.">
        <title>Pseudomonas aegrilactucae sp. nov. and Pseudomonas morbosilactucae sp. nov., pathogens causing bacterial rot of lettuce in Japan.</title>
        <authorList>
            <person name="Sawada H."/>
            <person name="Fujikawa T."/>
            <person name="Satou M."/>
        </authorList>
    </citation>
    <scope>NUCLEOTIDE SEQUENCE [LARGE SCALE GENOMIC DNA]</scope>
    <source>
        <strain evidence="7 8">MAFF 302030</strain>
    </source>
</reference>
<evidence type="ECO:0000256" key="3">
    <source>
        <dbReference type="ARBA" id="ARBA00023082"/>
    </source>
</evidence>
<organism evidence="7 8">
    <name type="scientific">Pseudomonas morbosilactucae</name>
    <dbReference type="NCBI Taxonomy" id="2938197"/>
    <lineage>
        <taxon>Bacteria</taxon>
        <taxon>Pseudomonadati</taxon>
        <taxon>Pseudomonadota</taxon>
        <taxon>Gammaproteobacteria</taxon>
        <taxon>Pseudomonadales</taxon>
        <taxon>Pseudomonadaceae</taxon>
        <taxon>Pseudomonas</taxon>
    </lineage>
</organism>
<evidence type="ECO:0000313" key="8">
    <source>
        <dbReference type="Proteomes" id="UP001155059"/>
    </source>
</evidence>
<dbReference type="InterPro" id="IPR014284">
    <property type="entry name" value="RNA_pol_sigma-70_dom"/>
</dbReference>
<dbReference type="InterPro" id="IPR036388">
    <property type="entry name" value="WH-like_DNA-bd_sf"/>
</dbReference>
<proteinExistence type="inferred from homology"/>
<dbReference type="AlphaFoldDB" id="A0A9X1YRM8"/>
<evidence type="ECO:0000256" key="1">
    <source>
        <dbReference type="ARBA" id="ARBA00010641"/>
    </source>
</evidence>
<accession>A0A9X1YRM8</accession>
<dbReference type="SUPFAM" id="SSF88659">
    <property type="entry name" value="Sigma3 and sigma4 domains of RNA polymerase sigma factors"/>
    <property type="match status" value="1"/>
</dbReference>
<dbReference type="RefSeq" id="WP_268264506.1">
    <property type="nucleotide sequence ID" value="NZ_JALQCW010000007.1"/>
</dbReference>
<keyword evidence="3" id="KW-0731">Sigma factor</keyword>
<dbReference type="InterPro" id="IPR013249">
    <property type="entry name" value="RNA_pol_sigma70_r4_t2"/>
</dbReference>
<dbReference type="CDD" id="cd06171">
    <property type="entry name" value="Sigma70_r4"/>
    <property type="match status" value="1"/>
</dbReference>
<feature type="domain" description="RNA polymerase sigma-70 region 2" evidence="5">
    <location>
        <begin position="18"/>
        <end position="85"/>
    </location>
</feature>
<dbReference type="InterPro" id="IPR039425">
    <property type="entry name" value="RNA_pol_sigma-70-like"/>
</dbReference>
<dbReference type="InterPro" id="IPR013324">
    <property type="entry name" value="RNA_pol_sigma_r3/r4-like"/>
</dbReference>
<comment type="caution">
    <text evidence="7">The sequence shown here is derived from an EMBL/GenBank/DDBJ whole genome shotgun (WGS) entry which is preliminary data.</text>
</comment>
<dbReference type="GO" id="GO:0016987">
    <property type="term" value="F:sigma factor activity"/>
    <property type="evidence" value="ECO:0007669"/>
    <property type="project" value="UniProtKB-KW"/>
</dbReference>
<dbReference type="PANTHER" id="PTHR43133:SF63">
    <property type="entry name" value="RNA POLYMERASE SIGMA FACTOR FECI-RELATED"/>
    <property type="match status" value="1"/>
</dbReference>
<gene>
    <name evidence="7" type="ORF">M1B34_04215</name>
</gene>
<dbReference type="Pfam" id="PF04542">
    <property type="entry name" value="Sigma70_r2"/>
    <property type="match status" value="1"/>
</dbReference>
<evidence type="ECO:0000256" key="2">
    <source>
        <dbReference type="ARBA" id="ARBA00023015"/>
    </source>
</evidence>
<dbReference type="Proteomes" id="UP001155059">
    <property type="component" value="Unassembled WGS sequence"/>
</dbReference>
<dbReference type="GO" id="GO:0006352">
    <property type="term" value="P:DNA-templated transcription initiation"/>
    <property type="evidence" value="ECO:0007669"/>
    <property type="project" value="InterPro"/>
</dbReference>
<evidence type="ECO:0000256" key="4">
    <source>
        <dbReference type="ARBA" id="ARBA00023163"/>
    </source>
</evidence>
<reference evidence="7 8" key="2">
    <citation type="journal article" date="2023" name="Plant Pathol.">
        <title>Dismantling and reorganizing Pseudomonas marginalis sensu#lato.</title>
        <authorList>
            <person name="Sawada H."/>
            <person name="Fujikawa T."/>
            <person name="Satou M."/>
        </authorList>
    </citation>
    <scope>NUCLEOTIDE SEQUENCE [LARGE SCALE GENOMIC DNA]</scope>
    <source>
        <strain evidence="7 8">MAFF 302030</strain>
    </source>
</reference>
<evidence type="ECO:0000259" key="5">
    <source>
        <dbReference type="Pfam" id="PF04542"/>
    </source>
</evidence>
<dbReference type="InterPro" id="IPR013325">
    <property type="entry name" value="RNA_pol_sigma_r2"/>
</dbReference>
<keyword evidence="4" id="KW-0804">Transcription</keyword>
<comment type="similarity">
    <text evidence="1">Belongs to the sigma-70 factor family. ECF subfamily.</text>
</comment>
<keyword evidence="2" id="KW-0805">Transcription regulation</keyword>
<protein>
    <submittedName>
        <fullName evidence="7">Sigma-70 family RNA polymerase sigma factor</fullName>
    </submittedName>
</protein>
<dbReference type="InterPro" id="IPR007627">
    <property type="entry name" value="RNA_pol_sigma70_r2"/>
</dbReference>
<sequence>MQSTSSANHHRHQAIYQLYSHHHGWLQNWLRKRLGSTADAADLAQDTFVRLLCSAPGEPLNCTAPRAYLATIANRLTINLYRRRSLEQAYLAALAQIPEDLAPSLEHQALVLEALDEIDQVLALLPAKTRQAFLMAQLEGYTQEEIASRLNLSVRSVQRYLARAFEECIVLASQSAQYE</sequence>
<dbReference type="Gene3D" id="1.10.1740.10">
    <property type="match status" value="1"/>
</dbReference>
<dbReference type="GO" id="GO:0003677">
    <property type="term" value="F:DNA binding"/>
    <property type="evidence" value="ECO:0007669"/>
    <property type="project" value="InterPro"/>
</dbReference>